<dbReference type="Gene3D" id="3.40.630.30">
    <property type="match status" value="1"/>
</dbReference>
<accession>A0A2A6DY48</accession>
<dbReference type="GO" id="GO:0008999">
    <property type="term" value="F:protein-N-terminal-alanine acetyltransferase activity"/>
    <property type="evidence" value="ECO:0007669"/>
    <property type="project" value="TreeGrafter"/>
</dbReference>
<reference evidence="1 2" key="1">
    <citation type="submission" date="2016-12" db="EMBL/GenBank/DDBJ databases">
        <title>Candidatus Reconcilibacillus cellulovorans genome.</title>
        <authorList>
            <person name="Kolinko S."/>
            <person name="Wu Y.-W."/>
            <person name="Tachea F."/>
            <person name="Denzel E."/>
            <person name="Hiras J."/>
            <person name="Baecker N."/>
            <person name="Chan L.J."/>
            <person name="Eichorst S.A."/>
            <person name="Frey D."/>
            <person name="Adams P.D."/>
            <person name="Pray T."/>
            <person name="Tanjore D."/>
            <person name="Petzold C.J."/>
            <person name="Gladden J.M."/>
            <person name="Simmons B.A."/>
            <person name="Singer S.W."/>
        </authorList>
    </citation>
    <scope>NUCLEOTIDE SEQUENCE [LARGE SCALE GENOMIC DNA]</scope>
    <source>
        <strain evidence="1">JTherm</strain>
    </source>
</reference>
<organism evidence="1 2">
    <name type="scientific">Candidatus Reconcilbacillus cellulovorans</name>
    <dbReference type="NCBI Taxonomy" id="1906605"/>
    <lineage>
        <taxon>Bacteria</taxon>
        <taxon>Bacillati</taxon>
        <taxon>Bacillota</taxon>
        <taxon>Bacilli</taxon>
        <taxon>Bacillales</taxon>
        <taxon>Paenibacillaceae</taxon>
        <taxon>Candidatus Reconcilbacillus</taxon>
    </lineage>
</organism>
<evidence type="ECO:0000313" key="2">
    <source>
        <dbReference type="Proteomes" id="UP000243688"/>
    </source>
</evidence>
<protein>
    <recommendedName>
        <fullName evidence="3">GNAT family N-acetyltransferase</fullName>
    </recommendedName>
</protein>
<evidence type="ECO:0008006" key="3">
    <source>
        <dbReference type="Google" id="ProtNLM"/>
    </source>
</evidence>
<dbReference type="PANTHER" id="PTHR43441">
    <property type="entry name" value="RIBOSOMAL-PROTEIN-SERINE ACETYLTRANSFERASE"/>
    <property type="match status" value="1"/>
</dbReference>
<comment type="caution">
    <text evidence="1">The sequence shown here is derived from an EMBL/GenBank/DDBJ whole genome shotgun (WGS) entry which is preliminary data.</text>
</comment>
<dbReference type="Proteomes" id="UP000243688">
    <property type="component" value="Unassembled WGS sequence"/>
</dbReference>
<dbReference type="GO" id="GO:0005737">
    <property type="term" value="C:cytoplasm"/>
    <property type="evidence" value="ECO:0007669"/>
    <property type="project" value="TreeGrafter"/>
</dbReference>
<dbReference type="EMBL" id="MOXJ01000027">
    <property type="protein sequence ID" value="PDO09820.1"/>
    <property type="molecule type" value="Genomic_DNA"/>
</dbReference>
<dbReference type="AlphaFoldDB" id="A0A2A6DY48"/>
<dbReference type="InterPro" id="IPR016181">
    <property type="entry name" value="Acyl_CoA_acyltransferase"/>
</dbReference>
<gene>
    <name evidence="1" type="ORF">BLM47_10695</name>
</gene>
<dbReference type="GO" id="GO:1990189">
    <property type="term" value="F:protein N-terminal-serine acetyltransferase activity"/>
    <property type="evidence" value="ECO:0007669"/>
    <property type="project" value="TreeGrafter"/>
</dbReference>
<dbReference type="SUPFAM" id="SSF55729">
    <property type="entry name" value="Acyl-CoA N-acyltransferases (Nat)"/>
    <property type="match status" value="1"/>
</dbReference>
<dbReference type="InterPro" id="IPR051908">
    <property type="entry name" value="Ribosomal_N-acetyltransferase"/>
</dbReference>
<evidence type="ECO:0000313" key="1">
    <source>
        <dbReference type="EMBL" id="PDO09820.1"/>
    </source>
</evidence>
<sequence length="187" mass="21974">MRAGGKYALVPIREEDMQAIRIWRNDQIDVLRQRAPLSEEDQRRYYERVVRPSFDDPKPDLILFSYLLDGVLIGYGGLTHIDWDAERAEVSFLLETARTADEKRYADEFGIFLRMLQDVAFGDLGLNRLFAETYDIRPHHVAVLEQNGFEPEGRLRQHVKIRGRFVDALVHGCLKAWWERERSVLER</sequence>
<name>A0A2A6DY48_9BACL</name>
<dbReference type="PANTHER" id="PTHR43441:SF11">
    <property type="entry name" value="RIBOSOMAL-PROTEIN-SERINE ACETYLTRANSFERASE"/>
    <property type="match status" value="1"/>
</dbReference>
<proteinExistence type="predicted"/>
<dbReference type="Pfam" id="PF13420">
    <property type="entry name" value="Acetyltransf_4"/>
    <property type="match status" value="1"/>
</dbReference>